<keyword evidence="3" id="KW-1185">Reference proteome</keyword>
<dbReference type="GO" id="GO:0016829">
    <property type="term" value="F:lyase activity"/>
    <property type="evidence" value="ECO:0007669"/>
    <property type="project" value="UniProtKB-KW"/>
</dbReference>
<dbReference type="Gene3D" id="2.60.120.200">
    <property type="match status" value="1"/>
</dbReference>
<dbReference type="AlphaFoldDB" id="A0AAD8ARH0"/>
<dbReference type="InterPro" id="IPR048958">
    <property type="entry name" value="Polysacc_lyase_14"/>
</dbReference>
<dbReference type="PANTHER" id="PTHR40124:SF1">
    <property type="entry name" value="DISAGGREGATASE RELATED REPEAT PROTEIN"/>
    <property type="match status" value="1"/>
</dbReference>
<sequence>MVTLLYLSTCTTGACPKNNEFILTRERPDSTVETYFEIFCLGWVSRTQEMLFILILALTLTAGLAGDFSQTLCEHVPTIDLGLWVAKVHSSEPLVITKISSQHGGDIVLSRDDGKYFEIQGRAEYNVTTLCLTVQGLYRGDFRPYVTMEVNILPQSEARAKRATEVWSLASVPQTTDIKTLMHGFEPYHHLWGQGELSATTKHSSSPALTVHYPKGSYAVTPQRGAGFMTTPTNFPDGVTSLILKYDVYFENFGFGWGGKLPGLYGGDKTEGAFKCSGGNNPGTCFSLRLMWRENGDGEVYAYIPREHQASDFEHRPDIEINYSYGHSLMRGAIRFRSGSWQTVTEEVHLNTPQQANGRVKFCLKHGSEAEVCKEATRLNFRNHADYFLRGMMFSTFFGGSSSTHFAAPNDCHTYFRNFALIIPSNTVVG</sequence>
<protein>
    <submittedName>
        <fullName evidence="2">Alginate lyase</fullName>
    </submittedName>
</protein>
<organism evidence="2 3">
    <name type="scientific">Biomphalaria pfeifferi</name>
    <name type="common">Bloodfluke planorb</name>
    <name type="synonym">Freshwater snail</name>
    <dbReference type="NCBI Taxonomy" id="112525"/>
    <lineage>
        <taxon>Eukaryota</taxon>
        <taxon>Metazoa</taxon>
        <taxon>Spiralia</taxon>
        <taxon>Lophotrochozoa</taxon>
        <taxon>Mollusca</taxon>
        <taxon>Gastropoda</taxon>
        <taxon>Heterobranchia</taxon>
        <taxon>Euthyneura</taxon>
        <taxon>Panpulmonata</taxon>
        <taxon>Hygrophila</taxon>
        <taxon>Lymnaeoidea</taxon>
        <taxon>Planorbidae</taxon>
        <taxon>Biomphalaria</taxon>
    </lineage>
</organism>
<dbReference type="PANTHER" id="PTHR40124">
    <property type="match status" value="1"/>
</dbReference>
<keyword evidence="2" id="KW-0456">Lyase</keyword>
<evidence type="ECO:0000313" key="2">
    <source>
        <dbReference type="EMBL" id="KAK0040239.1"/>
    </source>
</evidence>
<reference evidence="2" key="2">
    <citation type="submission" date="2023-04" db="EMBL/GenBank/DDBJ databases">
        <authorList>
            <person name="Bu L."/>
            <person name="Lu L."/>
            <person name="Laidemitt M.R."/>
            <person name="Zhang S.M."/>
            <person name="Mutuku M."/>
            <person name="Mkoji G."/>
            <person name="Steinauer M."/>
            <person name="Loker E.S."/>
        </authorList>
    </citation>
    <scope>NUCLEOTIDE SEQUENCE</scope>
    <source>
        <strain evidence="2">KasaAsao</strain>
        <tissue evidence="2">Whole Snail</tissue>
    </source>
</reference>
<reference evidence="2" key="1">
    <citation type="journal article" date="2023" name="PLoS Negl. Trop. Dis.">
        <title>A genome sequence for Biomphalaria pfeifferi, the major vector snail for the human-infecting parasite Schistosoma mansoni.</title>
        <authorList>
            <person name="Bu L."/>
            <person name="Lu L."/>
            <person name="Laidemitt M.R."/>
            <person name="Zhang S.M."/>
            <person name="Mutuku M."/>
            <person name="Mkoji G."/>
            <person name="Steinauer M."/>
            <person name="Loker E.S."/>
        </authorList>
    </citation>
    <scope>NUCLEOTIDE SEQUENCE</scope>
    <source>
        <strain evidence="2">KasaAsao</strain>
    </source>
</reference>
<feature type="domain" description="Polysaccharide lyase 14" evidence="1">
    <location>
        <begin position="202"/>
        <end position="419"/>
    </location>
</feature>
<evidence type="ECO:0000313" key="3">
    <source>
        <dbReference type="Proteomes" id="UP001233172"/>
    </source>
</evidence>
<evidence type="ECO:0000259" key="1">
    <source>
        <dbReference type="Pfam" id="PF21294"/>
    </source>
</evidence>
<proteinExistence type="predicted"/>
<gene>
    <name evidence="2" type="ORF">Bpfe_030328</name>
</gene>
<dbReference type="Proteomes" id="UP001233172">
    <property type="component" value="Unassembled WGS sequence"/>
</dbReference>
<dbReference type="Pfam" id="PF21294">
    <property type="entry name" value="Polysacc_lyase_14"/>
    <property type="match status" value="1"/>
</dbReference>
<comment type="caution">
    <text evidence="2">The sequence shown here is derived from an EMBL/GenBank/DDBJ whole genome shotgun (WGS) entry which is preliminary data.</text>
</comment>
<dbReference type="EMBL" id="JASAOG010000340">
    <property type="protein sequence ID" value="KAK0040239.1"/>
    <property type="molecule type" value="Genomic_DNA"/>
</dbReference>
<accession>A0AAD8ARH0</accession>
<name>A0AAD8ARH0_BIOPF</name>